<dbReference type="PANTHER" id="PTHR11208">
    <property type="entry name" value="RNA-BINDING PROTEIN RELATED"/>
    <property type="match status" value="1"/>
</dbReference>
<keyword evidence="4" id="KW-1185">Reference proteome</keyword>
<evidence type="ECO:0000259" key="3">
    <source>
        <dbReference type="SMART" id="SM00322"/>
    </source>
</evidence>
<dbReference type="InterPro" id="IPR045071">
    <property type="entry name" value="BBP-like"/>
</dbReference>
<protein>
    <submittedName>
        <fullName evidence="5">K Homology domain-containing protein</fullName>
    </submittedName>
</protein>
<accession>A0A914WFG9</accession>
<dbReference type="GO" id="GO:0048024">
    <property type="term" value="P:regulation of mRNA splicing, via spliceosome"/>
    <property type="evidence" value="ECO:0007669"/>
    <property type="project" value="TreeGrafter"/>
</dbReference>
<evidence type="ECO:0000313" key="4">
    <source>
        <dbReference type="Proteomes" id="UP000887566"/>
    </source>
</evidence>
<dbReference type="GO" id="GO:0003729">
    <property type="term" value="F:mRNA binding"/>
    <property type="evidence" value="ECO:0007669"/>
    <property type="project" value="TreeGrafter"/>
</dbReference>
<feature type="compositionally biased region" description="Polar residues" evidence="2">
    <location>
        <begin position="84"/>
        <end position="97"/>
    </location>
</feature>
<evidence type="ECO:0000313" key="5">
    <source>
        <dbReference type="WBParaSite" id="PSAMB.scaffold3size181960.g445.t1"/>
    </source>
</evidence>
<evidence type="ECO:0000256" key="2">
    <source>
        <dbReference type="SAM" id="MobiDB-lite"/>
    </source>
</evidence>
<feature type="region of interest" description="Disordered" evidence="2">
    <location>
        <begin position="1"/>
        <end position="27"/>
    </location>
</feature>
<keyword evidence="1" id="KW-0694">RNA-binding</keyword>
<dbReference type="PANTHER" id="PTHR11208:SF147">
    <property type="entry name" value="RNA-BINDING PROTEIN ASD-2"/>
    <property type="match status" value="1"/>
</dbReference>
<dbReference type="Gene3D" id="3.30.1370.10">
    <property type="entry name" value="K Homology domain, type 1"/>
    <property type="match status" value="1"/>
</dbReference>
<sequence length="243" mass="27112">MADGDHWGSASSVGDDPTSTPLYGEGDALSVDEQARYLDELVKDMRTLDMIQLAQPTALRRARALVAHEMECVRLQQLYATAPKTSRPTSAVEQLSSADGGGVTVERKIPMPEHPRCNLIGRILGPRGISVKQLEEETACHILVRGEGSVKDPRREARLRNYPGWEHLKEPLHVLVSATDASEERAERKLRRAVDAVKRLLTPVHNDEHKRRQLVQLAIINGTYRTDDPPLRPPSVLSHFGRM</sequence>
<organism evidence="4 5">
    <name type="scientific">Plectus sambesii</name>
    <dbReference type="NCBI Taxonomy" id="2011161"/>
    <lineage>
        <taxon>Eukaryota</taxon>
        <taxon>Metazoa</taxon>
        <taxon>Ecdysozoa</taxon>
        <taxon>Nematoda</taxon>
        <taxon>Chromadorea</taxon>
        <taxon>Plectida</taxon>
        <taxon>Plectina</taxon>
        <taxon>Plectoidea</taxon>
        <taxon>Plectidae</taxon>
        <taxon>Plectus</taxon>
    </lineage>
</organism>
<proteinExistence type="predicted"/>
<dbReference type="InterPro" id="IPR055256">
    <property type="entry name" value="KH_1_KHDC4/BBP-like"/>
</dbReference>
<dbReference type="Proteomes" id="UP000887566">
    <property type="component" value="Unplaced"/>
</dbReference>
<dbReference type="InterPro" id="IPR036612">
    <property type="entry name" value="KH_dom_type_1_sf"/>
</dbReference>
<dbReference type="AlphaFoldDB" id="A0A914WFG9"/>
<dbReference type="SUPFAM" id="SSF54791">
    <property type="entry name" value="Eukaryotic type KH-domain (KH-domain type I)"/>
    <property type="match status" value="1"/>
</dbReference>
<reference evidence="5" key="1">
    <citation type="submission" date="2022-11" db="UniProtKB">
        <authorList>
            <consortium name="WormBaseParasite"/>
        </authorList>
    </citation>
    <scope>IDENTIFICATION</scope>
</reference>
<feature type="domain" description="K Homology" evidence="3">
    <location>
        <begin position="103"/>
        <end position="195"/>
    </location>
</feature>
<feature type="region of interest" description="Disordered" evidence="2">
    <location>
        <begin position="84"/>
        <end position="108"/>
    </location>
</feature>
<feature type="compositionally biased region" description="Polar residues" evidence="2">
    <location>
        <begin position="9"/>
        <end position="21"/>
    </location>
</feature>
<dbReference type="GO" id="GO:0005634">
    <property type="term" value="C:nucleus"/>
    <property type="evidence" value="ECO:0007669"/>
    <property type="project" value="TreeGrafter"/>
</dbReference>
<dbReference type="SMART" id="SM00322">
    <property type="entry name" value="KH"/>
    <property type="match status" value="1"/>
</dbReference>
<dbReference type="WBParaSite" id="PSAMB.scaffold3size181960.g445.t1">
    <property type="protein sequence ID" value="PSAMB.scaffold3size181960.g445.t1"/>
    <property type="gene ID" value="PSAMB.scaffold3size181960.g445"/>
</dbReference>
<dbReference type="InterPro" id="IPR004087">
    <property type="entry name" value="KH_dom"/>
</dbReference>
<evidence type="ECO:0000256" key="1">
    <source>
        <dbReference type="ARBA" id="ARBA00022884"/>
    </source>
</evidence>
<name>A0A914WFG9_9BILA</name>
<dbReference type="Pfam" id="PF22675">
    <property type="entry name" value="KH-I_KHDC4-BBP"/>
    <property type="match status" value="1"/>
</dbReference>